<sequence>MLCSITFFKKDATKSEKVSEKKLQAEKSESVERFRNAPPLRTELSSGFSSATPNIWVKYGDSRSSKVVFDGRDVDDLIEVIKKRLSRDLDNVVLNRITLRRHGEEEYLRPGLPVDKGFENDLCKLL</sequence>
<name>A0ACA9KFU2_9GLOM</name>
<comment type="caution">
    <text evidence="1">The sequence shown here is derived from an EMBL/GenBank/DDBJ whole genome shotgun (WGS) entry which is preliminary data.</text>
</comment>
<evidence type="ECO:0000313" key="1">
    <source>
        <dbReference type="EMBL" id="CAG8470289.1"/>
    </source>
</evidence>
<reference evidence="1" key="1">
    <citation type="submission" date="2021-06" db="EMBL/GenBank/DDBJ databases">
        <authorList>
            <person name="Kallberg Y."/>
            <person name="Tangrot J."/>
            <person name="Rosling A."/>
        </authorList>
    </citation>
    <scope>NUCLEOTIDE SEQUENCE</scope>
    <source>
        <strain evidence="1">CL356</strain>
    </source>
</reference>
<accession>A0ACA9KFU2</accession>
<organism evidence="1 2">
    <name type="scientific">Acaulospora colombiana</name>
    <dbReference type="NCBI Taxonomy" id="27376"/>
    <lineage>
        <taxon>Eukaryota</taxon>
        <taxon>Fungi</taxon>
        <taxon>Fungi incertae sedis</taxon>
        <taxon>Mucoromycota</taxon>
        <taxon>Glomeromycotina</taxon>
        <taxon>Glomeromycetes</taxon>
        <taxon>Diversisporales</taxon>
        <taxon>Acaulosporaceae</taxon>
        <taxon>Acaulospora</taxon>
    </lineage>
</organism>
<proteinExistence type="predicted"/>
<protein>
    <submittedName>
        <fullName evidence="1">10453_t:CDS:1</fullName>
    </submittedName>
</protein>
<dbReference type="EMBL" id="CAJVPT010001880">
    <property type="protein sequence ID" value="CAG8470289.1"/>
    <property type="molecule type" value="Genomic_DNA"/>
</dbReference>
<evidence type="ECO:0000313" key="2">
    <source>
        <dbReference type="Proteomes" id="UP000789525"/>
    </source>
</evidence>
<gene>
    <name evidence="1" type="ORF">ACOLOM_LOCUS1558</name>
</gene>
<keyword evidence="2" id="KW-1185">Reference proteome</keyword>
<dbReference type="Proteomes" id="UP000789525">
    <property type="component" value="Unassembled WGS sequence"/>
</dbReference>